<dbReference type="SUPFAM" id="SSF53850">
    <property type="entry name" value="Periplasmic binding protein-like II"/>
    <property type="match status" value="1"/>
</dbReference>
<dbReference type="InterPro" id="IPR036390">
    <property type="entry name" value="WH_DNA-bd_sf"/>
</dbReference>
<dbReference type="Pfam" id="PF00126">
    <property type="entry name" value="HTH_1"/>
    <property type="match status" value="2"/>
</dbReference>
<feature type="domain" description="HTH lysR-type" evidence="5">
    <location>
        <begin position="10"/>
        <end position="67"/>
    </location>
</feature>
<dbReference type="EMBL" id="JABAEK010000005">
    <property type="protein sequence ID" value="NLQ17302.1"/>
    <property type="molecule type" value="Genomic_DNA"/>
</dbReference>
<dbReference type="CDD" id="cd05466">
    <property type="entry name" value="PBP2_LTTR_substrate"/>
    <property type="match status" value="1"/>
</dbReference>
<keyword evidence="7" id="KW-1185">Reference proteome</keyword>
<evidence type="ECO:0000259" key="5">
    <source>
        <dbReference type="PROSITE" id="PS50931"/>
    </source>
</evidence>
<dbReference type="GO" id="GO:0003700">
    <property type="term" value="F:DNA-binding transcription factor activity"/>
    <property type="evidence" value="ECO:0007669"/>
    <property type="project" value="InterPro"/>
</dbReference>
<dbReference type="InterPro" id="IPR036388">
    <property type="entry name" value="WH-like_DNA-bd_sf"/>
</dbReference>
<protein>
    <submittedName>
        <fullName evidence="6">LysR family transcriptional regulator</fullName>
    </submittedName>
</protein>
<organism evidence="6 7">
    <name type="scientific">Marinomonas profundi</name>
    <dbReference type="NCBI Taxonomy" id="2726122"/>
    <lineage>
        <taxon>Bacteria</taxon>
        <taxon>Pseudomonadati</taxon>
        <taxon>Pseudomonadota</taxon>
        <taxon>Gammaproteobacteria</taxon>
        <taxon>Oceanospirillales</taxon>
        <taxon>Oceanospirillaceae</taxon>
        <taxon>Marinomonas</taxon>
    </lineage>
</organism>
<name>A0A847R122_9GAMM</name>
<dbReference type="Gene3D" id="3.40.190.290">
    <property type="match status" value="1"/>
</dbReference>
<proteinExistence type="inferred from homology"/>
<reference evidence="6 7" key="1">
    <citation type="submission" date="2020-04" db="EMBL/GenBank/DDBJ databases">
        <title>Marinomonas sp. M1K-6 isolated from the deep seawater of the Mariana Trench.</title>
        <authorList>
            <person name="Li Y."/>
        </authorList>
    </citation>
    <scope>NUCLEOTIDE SEQUENCE [LARGE SCALE GENOMIC DNA]</scope>
    <source>
        <strain evidence="6 7">M1K-6</strain>
    </source>
</reference>
<keyword evidence="4" id="KW-0804">Transcription</keyword>
<comment type="caution">
    <text evidence="6">The sequence shown here is derived from an EMBL/GenBank/DDBJ whole genome shotgun (WGS) entry which is preliminary data.</text>
</comment>
<accession>A0A847R122</accession>
<dbReference type="PANTHER" id="PTHR30419">
    <property type="entry name" value="HTH-TYPE TRANSCRIPTIONAL REGULATOR YBHD"/>
    <property type="match status" value="1"/>
</dbReference>
<gene>
    <name evidence="6" type="ORF">HGG82_06640</name>
</gene>
<dbReference type="Pfam" id="PF03466">
    <property type="entry name" value="LysR_substrate"/>
    <property type="match status" value="1"/>
</dbReference>
<evidence type="ECO:0000256" key="1">
    <source>
        <dbReference type="ARBA" id="ARBA00009437"/>
    </source>
</evidence>
<feature type="domain" description="HTH lysR-type" evidence="5">
    <location>
        <begin position="105"/>
        <end position="162"/>
    </location>
</feature>
<comment type="similarity">
    <text evidence="1">Belongs to the LysR transcriptional regulatory family.</text>
</comment>
<dbReference type="AlphaFoldDB" id="A0A847R122"/>
<keyword evidence="2" id="KW-0805">Transcription regulation</keyword>
<dbReference type="Gene3D" id="1.10.10.10">
    <property type="entry name" value="Winged helix-like DNA-binding domain superfamily/Winged helix DNA-binding domain"/>
    <property type="match status" value="2"/>
</dbReference>
<dbReference type="InterPro" id="IPR005119">
    <property type="entry name" value="LysR_subst-bd"/>
</dbReference>
<evidence type="ECO:0000256" key="3">
    <source>
        <dbReference type="ARBA" id="ARBA00023125"/>
    </source>
</evidence>
<dbReference type="InterPro" id="IPR050950">
    <property type="entry name" value="HTH-type_LysR_regulators"/>
</dbReference>
<dbReference type="PROSITE" id="PS50931">
    <property type="entry name" value="HTH_LYSR"/>
    <property type="match status" value="2"/>
</dbReference>
<evidence type="ECO:0000313" key="6">
    <source>
        <dbReference type="EMBL" id="NLQ17302.1"/>
    </source>
</evidence>
<keyword evidence="3" id="KW-0238">DNA-binding</keyword>
<dbReference type="RefSeq" id="WP_168824035.1">
    <property type="nucleotide sequence ID" value="NZ_CP073013.1"/>
</dbReference>
<dbReference type="InterPro" id="IPR000847">
    <property type="entry name" value="LysR_HTH_N"/>
</dbReference>
<dbReference type="GO" id="GO:0003677">
    <property type="term" value="F:DNA binding"/>
    <property type="evidence" value="ECO:0007669"/>
    <property type="project" value="UniProtKB-KW"/>
</dbReference>
<evidence type="ECO:0000256" key="4">
    <source>
        <dbReference type="ARBA" id="ARBA00023163"/>
    </source>
</evidence>
<dbReference type="SUPFAM" id="SSF46785">
    <property type="entry name" value="Winged helix' DNA-binding domain"/>
    <property type="match status" value="2"/>
</dbReference>
<evidence type="ECO:0000313" key="7">
    <source>
        <dbReference type="Proteomes" id="UP000586067"/>
    </source>
</evidence>
<dbReference type="Proteomes" id="UP000586067">
    <property type="component" value="Unassembled WGS sequence"/>
</dbReference>
<dbReference type="GO" id="GO:0005829">
    <property type="term" value="C:cytosol"/>
    <property type="evidence" value="ECO:0007669"/>
    <property type="project" value="TreeGrafter"/>
</dbReference>
<sequence>MNKLNSNFPLTLKQCRVITEIMKKGTEKDASLSLNLSQPSISRALSQAEQALQISLFTRGWSGAEPTAEGEVVISSCNAVLQAIADTERHLQHDVSALLKLNAYVEWRHLMVIDAVVRVGSASVAAQTLGMTQPAVSKTLKEIENMVQQPLFARARHGLIPQTAAKQLASLYLRVSPVAQSLQHTLQSLPNELTGRLSVGMLSFSCQDIVPVAFASLFKQHPRIRLQAMQGPYHMLANALRQGEIDCFLGLMRKGPIHPELIELPLLDVQYALIARADHPVHDYAKTLNDLTNERWIVARHGTPIRDYFESLFHSIDNKPPIQALEMLTFASSEELVIHSDAIALLFYDDWNIKQLNPRLKQIPIRLPNPECTLGITLHRERQSTLIQTFIEELTLTIKEKLLRDST</sequence>
<dbReference type="PANTHER" id="PTHR30419:SF8">
    <property type="entry name" value="NITROGEN ASSIMILATION TRANSCRIPTIONAL ACTIVATOR-RELATED"/>
    <property type="match status" value="1"/>
</dbReference>
<evidence type="ECO:0000256" key="2">
    <source>
        <dbReference type="ARBA" id="ARBA00023015"/>
    </source>
</evidence>